<gene>
    <name evidence="3" type="ORF">RMAR1173_LOCUS1429</name>
</gene>
<feature type="compositionally biased region" description="Low complexity" evidence="1">
    <location>
        <begin position="184"/>
        <end position="201"/>
    </location>
</feature>
<dbReference type="AlphaFoldDB" id="A0A7S2W1D2"/>
<feature type="region of interest" description="Disordered" evidence="1">
    <location>
        <begin position="333"/>
        <end position="388"/>
    </location>
</feature>
<feature type="transmembrane region" description="Helical" evidence="2">
    <location>
        <begin position="396"/>
        <end position="419"/>
    </location>
</feature>
<dbReference type="EMBL" id="HBHJ01002250">
    <property type="protein sequence ID" value="CAD9662576.1"/>
    <property type="molecule type" value="Transcribed_RNA"/>
</dbReference>
<proteinExistence type="predicted"/>
<dbReference type="PANTHER" id="PTHR48148:SF3">
    <property type="entry name" value="KERATINOCYTE PROLINE-RICH PROTEIN"/>
    <property type="match status" value="1"/>
</dbReference>
<feature type="region of interest" description="Disordered" evidence="1">
    <location>
        <begin position="184"/>
        <end position="210"/>
    </location>
</feature>
<name>A0A7S2W1D2_9STRA</name>
<evidence type="ECO:0000256" key="2">
    <source>
        <dbReference type="SAM" id="Phobius"/>
    </source>
</evidence>
<keyword evidence="2" id="KW-0812">Transmembrane</keyword>
<keyword evidence="2" id="KW-0472">Membrane</keyword>
<protein>
    <submittedName>
        <fullName evidence="3">Uncharacterized protein</fullName>
    </submittedName>
</protein>
<feature type="region of interest" description="Disordered" evidence="1">
    <location>
        <begin position="496"/>
        <end position="515"/>
    </location>
</feature>
<dbReference type="PANTHER" id="PTHR48148">
    <property type="entry name" value="KERATINOCYTE PROLINE-RICH PROTEIN"/>
    <property type="match status" value="1"/>
</dbReference>
<accession>A0A7S2W1D2</accession>
<reference evidence="3" key="1">
    <citation type="submission" date="2021-01" db="EMBL/GenBank/DDBJ databases">
        <authorList>
            <person name="Corre E."/>
            <person name="Pelletier E."/>
            <person name="Niang G."/>
            <person name="Scheremetjew M."/>
            <person name="Finn R."/>
            <person name="Kale V."/>
            <person name="Holt S."/>
            <person name="Cochrane G."/>
            <person name="Meng A."/>
            <person name="Brown T."/>
            <person name="Cohen L."/>
        </authorList>
    </citation>
    <scope>NUCLEOTIDE SEQUENCE</scope>
    <source>
        <strain evidence="3">CCMP1243</strain>
    </source>
</reference>
<evidence type="ECO:0000256" key="1">
    <source>
        <dbReference type="SAM" id="MobiDB-lite"/>
    </source>
</evidence>
<feature type="compositionally biased region" description="Polar residues" evidence="1">
    <location>
        <begin position="506"/>
        <end position="515"/>
    </location>
</feature>
<keyword evidence="2" id="KW-1133">Transmembrane helix</keyword>
<feature type="compositionally biased region" description="Pro residues" evidence="1">
    <location>
        <begin position="337"/>
        <end position="374"/>
    </location>
</feature>
<evidence type="ECO:0000313" key="3">
    <source>
        <dbReference type="EMBL" id="CAD9662576.1"/>
    </source>
</evidence>
<feature type="compositionally biased region" description="Low complexity" evidence="1">
    <location>
        <begin position="496"/>
        <end position="505"/>
    </location>
</feature>
<sequence>MCLCFLGGAIHPSLLGTAHDKPRSSRPRRNMRWAVAVGALVALSGGRQEGLLVEGAECGVCDQTLVMNITFDDYPEETTWTLEEDSRSNITGCAATNSKSGGPYAFAVPNRQVVTVSETICAFQSYNFTLMDAFGDGICCQWGNGRMDLELGGTVVASLRGSANFSSLVFPFTALAAPTVAPTDAPTLSPTTSAPSVSVLPSPQPSPQPTGCPCDRSLRVNFTFDDYPKEVTWSAQTAGPAVWDCEASLDSTGGPYDDAISFASDLITTTLCPGQVYNFTVFDDFNDGICCTYGDGSYTLYLDGVELFTSDGIYTTEETTTFTVPFTSAPSVSLSPSPAPSLTPSPTTPQPSPQPTVTPRPTPQPSPRPTPTTPFPTAMPTLKPTRKSKEQGFQSASLIVSLIVSIIIGLIVFFACYSYHMIFSDSAKFEALRDTKNERLMTDDPGVFEDDEEGLAQQKGILGEGEAAAAEEEQALEMQQVGAGLLSPEASAKKALLSSSSDSAENTVQGQGESI</sequence>
<organism evidence="3">
    <name type="scientific">Rhizochromulina marina</name>
    <dbReference type="NCBI Taxonomy" id="1034831"/>
    <lineage>
        <taxon>Eukaryota</taxon>
        <taxon>Sar</taxon>
        <taxon>Stramenopiles</taxon>
        <taxon>Ochrophyta</taxon>
        <taxon>Dictyochophyceae</taxon>
        <taxon>Rhizochromulinales</taxon>
        <taxon>Rhizochromulina</taxon>
    </lineage>
</organism>